<accession>A0A6J5LID3</accession>
<evidence type="ECO:0000313" key="1">
    <source>
        <dbReference type="EMBL" id="CAB4128118.1"/>
    </source>
</evidence>
<reference evidence="2" key="1">
    <citation type="submission" date="2020-04" db="EMBL/GenBank/DDBJ databases">
        <authorList>
            <person name="Chiriac C."/>
            <person name="Salcher M."/>
            <person name="Ghai R."/>
            <person name="Kavagutti S V."/>
        </authorList>
    </citation>
    <scope>NUCLEOTIDE SEQUENCE</scope>
</reference>
<dbReference type="EMBL" id="LR796281">
    <property type="protein sequence ID" value="CAB4134378.1"/>
    <property type="molecule type" value="Genomic_DNA"/>
</dbReference>
<protein>
    <submittedName>
        <fullName evidence="2">Uncharacterized protein</fullName>
    </submittedName>
</protein>
<organism evidence="2">
    <name type="scientific">uncultured Caudovirales phage</name>
    <dbReference type="NCBI Taxonomy" id="2100421"/>
    <lineage>
        <taxon>Viruses</taxon>
        <taxon>Duplodnaviria</taxon>
        <taxon>Heunggongvirae</taxon>
        <taxon>Uroviricota</taxon>
        <taxon>Caudoviricetes</taxon>
        <taxon>Peduoviridae</taxon>
        <taxon>Maltschvirus</taxon>
        <taxon>Maltschvirus maltsch</taxon>
    </lineage>
</organism>
<name>A0A6J5LID3_9CAUD</name>
<dbReference type="EMBL" id="LR796219">
    <property type="protein sequence ID" value="CAB4128118.1"/>
    <property type="molecule type" value="Genomic_DNA"/>
</dbReference>
<evidence type="ECO:0000313" key="2">
    <source>
        <dbReference type="EMBL" id="CAB4134378.1"/>
    </source>
</evidence>
<gene>
    <name evidence="1" type="ORF">UFOVP104_17</name>
    <name evidence="2" type="ORF">UFOVP271_52</name>
</gene>
<proteinExistence type="predicted"/>
<sequence>MERLIAEELLSLQYGDTVYFRTGSYTDAFRYVGRMPSSERYLIFSCGEKLKHLYISEKDNSFRGEWYRGEFDDKYIIQIRINELEKELENLKEEMKR</sequence>